<dbReference type="Proteomes" id="UP001470023">
    <property type="component" value="Unassembled WGS sequence"/>
</dbReference>
<keyword evidence="2" id="KW-1185">Reference proteome</keyword>
<name>A0ABV1UKS6_9ACTN</name>
<accession>A0ABV1UKS6</accession>
<organism evidence="1 2">
    <name type="scientific">Streptomyces sp. 900105245</name>
    <dbReference type="NCBI Taxonomy" id="3154379"/>
    <lineage>
        <taxon>Bacteria</taxon>
        <taxon>Bacillati</taxon>
        <taxon>Actinomycetota</taxon>
        <taxon>Actinomycetes</taxon>
        <taxon>Kitasatosporales</taxon>
        <taxon>Streptomycetaceae</taxon>
        <taxon>Streptomyces</taxon>
    </lineage>
</organism>
<feature type="non-terminal residue" evidence="1">
    <location>
        <position position="78"/>
    </location>
</feature>
<proteinExistence type="predicted"/>
<gene>
    <name evidence="1" type="ORF">ABT272_42800</name>
</gene>
<protein>
    <submittedName>
        <fullName evidence="1">Uncharacterized protein</fullName>
    </submittedName>
</protein>
<dbReference type="EMBL" id="JBEPAZ010000100">
    <property type="protein sequence ID" value="MER6434335.1"/>
    <property type="molecule type" value="Genomic_DNA"/>
</dbReference>
<reference evidence="1 2" key="1">
    <citation type="submission" date="2024-06" db="EMBL/GenBank/DDBJ databases">
        <title>The Natural Products Discovery Center: Release of the First 8490 Sequenced Strains for Exploring Actinobacteria Biosynthetic Diversity.</title>
        <authorList>
            <person name="Kalkreuter E."/>
            <person name="Kautsar S.A."/>
            <person name="Yang D."/>
            <person name="Bader C.D."/>
            <person name="Teijaro C.N."/>
            <person name="Fluegel L."/>
            <person name="Davis C.M."/>
            <person name="Simpson J.R."/>
            <person name="Lauterbach L."/>
            <person name="Steele A.D."/>
            <person name="Gui C."/>
            <person name="Meng S."/>
            <person name="Li G."/>
            <person name="Viehrig K."/>
            <person name="Ye F."/>
            <person name="Su P."/>
            <person name="Kiefer A.F."/>
            <person name="Nichols A."/>
            <person name="Cepeda A.J."/>
            <person name="Yan W."/>
            <person name="Fan B."/>
            <person name="Jiang Y."/>
            <person name="Adhikari A."/>
            <person name="Zheng C.-J."/>
            <person name="Schuster L."/>
            <person name="Cowan T.M."/>
            <person name="Smanski M.J."/>
            <person name="Chevrette M.G."/>
            <person name="De Carvalho L.P.S."/>
            <person name="Shen B."/>
        </authorList>
    </citation>
    <scope>NUCLEOTIDE SEQUENCE [LARGE SCALE GENOMIC DNA]</scope>
    <source>
        <strain evidence="1 2">NPDC001166</strain>
    </source>
</reference>
<evidence type="ECO:0000313" key="2">
    <source>
        <dbReference type="Proteomes" id="UP001470023"/>
    </source>
</evidence>
<sequence>MRTTLTDRAIDYVLATREDKTSHSVDAKPQMPDRNGPIGCCAATPFRDHLIWLGKLLVVSRIVERLVPDELWELFQRV</sequence>
<comment type="caution">
    <text evidence="1">The sequence shown here is derived from an EMBL/GenBank/DDBJ whole genome shotgun (WGS) entry which is preliminary data.</text>
</comment>
<evidence type="ECO:0000313" key="1">
    <source>
        <dbReference type="EMBL" id="MER6434335.1"/>
    </source>
</evidence>